<accession>A0AA43ZH51</accession>
<evidence type="ECO:0000259" key="9">
    <source>
        <dbReference type="Pfam" id="PF00884"/>
    </source>
</evidence>
<evidence type="ECO:0000256" key="7">
    <source>
        <dbReference type="ARBA" id="ARBA00023136"/>
    </source>
</evidence>
<feature type="transmembrane region" description="Helical" evidence="8">
    <location>
        <begin position="70"/>
        <end position="92"/>
    </location>
</feature>
<dbReference type="PANTHER" id="PTHR30443">
    <property type="entry name" value="INNER MEMBRANE PROTEIN"/>
    <property type="match status" value="1"/>
</dbReference>
<dbReference type="AlphaFoldDB" id="A0AA43ZH51"/>
<feature type="transmembrane region" description="Helical" evidence="8">
    <location>
        <begin position="145"/>
        <end position="168"/>
    </location>
</feature>
<evidence type="ECO:0000256" key="8">
    <source>
        <dbReference type="SAM" id="Phobius"/>
    </source>
</evidence>
<dbReference type="InterPro" id="IPR017850">
    <property type="entry name" value="Alkaline_phosphatase_core_sf"/>
</dbReference>
<evidence type="ECO:0000256" key="4">
    <source>
        <dbReference type="ARBA" id="ARBA00022679"/>
    </source>
</evidence>
<proteinExistence type="predicted"/>
<dbReference type="GO" id="GO:0005886">
    <property type="term" value="C:plasma membrane"/>
    <property type="evidence" value="ECO:0007669"/>
    <property type="project" value="UniProtKB-SubCell"/>
</dbReference>
<feature type="domain" description="Sulfatase N-terminal" evidence="9">
    <location>
        <begin position="230"/>
        <end position="518"/>
    </location>
</feature>
<dbReference type="GO" id="GO:0009244">
    <property type="term" value="P:lipopolysaccharide core region biosynthetic process"/>
    <property type="evidence" value="ECO:0007669"/>
    <property type="project" value="TreeGrafter"/>
</dbReference>
<keyword evidence="2" id="KW-1003">Cell membrane</keyword>
<evidence type="ECO:0000256" key="2">
    <source>
        <dbReference type="ARBA" id="ARBA00022475"/>
    </source>
</evidence>
<organism evidence="11 12">
    <name type="scientific">Ferranicluibacter rubi</name>
    <dbReference type="NCBI Taxonomy" id="2715133"/>
    <lineage>
        <taxon>Bacteria</taxon>
        <taxon>Pseudomonadati</taxon>
        <taxon>Pseudomonadota</taxon>
        <taxon>Alphaproteobacteria</taxon>
        <taxon>Hyphomicrobiales</taxon>
        <taxon>Rhizobiaceae</taxon>
        <taxon>Ferranicluibacter</taxon>
    </lineage>
</organism>
<dbReference type="CDD" id="cd16017">
    <property type="entry name" value="LptA"/>
    <property type="match status" value="1"/>
</dbReference>
<evidence type="ECO:0000259" key="10">
    <source>
        <dbReference type="Pfam" id="PF08019"/>
    </source>
</evidence>
<keyword evidence="4 11" id="KW-0808">Transferase</keyword>
<keyword evidence="6 8" id="KW-1133">Transmembrane helix</keyword>
<dbReference type="GO" id="GO:0016776">
    <property type="term" value="F:phosphotransferase activity, phosphate group as acceptor"/>
    <property type="evidence" value="ECO:0007669"/>
    <property type="project" value="TreeGrafter"/>
</dbReference>
<comment type="caution">
    <text evidence="11">The sequence shown here is derived from an EMBL/GenBank/DDBJ whole genome shotgun (WGS) entry which is preliminary data.</text>
</comment>
<feature type="transmembrane region" description="Helical" evidence="8">
    <location>
        <begin position="12"/>
        <end position="29"/>
    </location>
</feature>
<evidence type="ECO:0000313" key="11">
    <source>
        <dbReference type="EMBL" id="NHT77800.1"/>
    </source>
</evidence>
<dbReference type="NCBIfam" id="NF028537">
    <property type="entry name" value="P_eth_NH2_trans"/>
    <property type="match status" value="1"/>
</dbReference>
<keyword evidence="7 8" id="KW-0472">Membrane</keyword>
<dbReference type="InterPro" id="IPR012549">
    <property type="entry name" value="EptA-like_N"/>
</dbReference>
<gene>
    <name evidence="11" type="ORF">G8E10_19040</name>
</gene>
<dbReference type="PANTHER" id="PTHR30443:SF0">
    <property type="entry name" value="PHOSPHOETHANOLAMINE TRANSFERASE EPTA"/>
    <property type="match status" value="1"/>
</dbReference>
<feature type="transmembrane region" description="Helical" evidence="8">
    <location>
        <begin position="41"/>
        <end position="63"/>
    </location>
</feature>
<dbReference type="EMBL" id="JAANCM010000010">
    <property type="protein sequence ID" value="NHT77800.1"/>
    <property type="molecule type" value="Genomic_DNA"/>
</dbReference>
<sequence length="541" mass="58904">MFKRPSTGSIPLCFLVAIYLLAALNLPFFNDAFNVFGGFHAGFFGFALAVMFLITAGLVLVSASYVIKPALVLVILSGAVASYFTDTFGVIIDKEMLRNVAVTTPQEAGHLITPPFLLHVLFFGVLPSAFVLLVRVRHRPFIQMLAANTVVVTLLLLGCVGLALSNYAGISSNIRQHRDMMAKLTPFSPITSAISLGVSAYRDAGVVRVPIGLDARLGPVIAKSVRPVVTVIVAGETARAMNFSLNGYARETNPELKALGVVNFPQTTSCGTATAVSLPCMFSVYRKKDYSDRKARSTDTLMDVLHRAGIESVWWDNNTGSKGIADLVSFASVTRQKDSVFCRDGECLDEIFVAELDRKLAGVTRNTTIVLHQAGSHGPAYFQRYPDAFRRFMPDCRTAQLSDCSNEEILNAYDNTILYTDHNLAAVIRLLKKHEATVTGAMIYMSDHGESLGENGLYLHGAPYMFAPVQQTHVPFITWFSDSYAQVTGLSLACVQGIANAPASHDNLFHTVLGMMNVVTNVYDRSLDVLEPCRSQTTTAS</sequence>
<dbReference type="InterPro" id="IPR058130">
    <property type="entry name" value="PEA_transf_C"/>
</dbReference>
<dbReference type="InterPro" id="IPR040423">
    <property type="entry name" value="PEA_transferase"/>
</dbReference>
<reference evidence="11" key="1">
    <citation type="submission" date="2020-03" db="EMBL/GenBank/DDBJ databases">
        <title>Ferranicluibacter endophyticum gen. nov., sp. nov., a new genus isolated from Rubus ulmifolius Schott. stem.</title>
        <authorList>
            <person name="Roca-Couso R."/>
            <person name="Flores-Felix J.D."/>
            <person name="Igual J.M."/>
            <person name="Rivas R."/>
        </authorList>
    </citation>
    <scope>NUCLEOTIDE SEQUENCE</scope>
    <source>
        <strain evidence="11">CRRU44</strain>
    </source>
</reference>
<evidence type="ECO:0000256" key="6">
    <source>
        <dbReference type="ARBA" id="ARBA00022989"/>
    </source>
</evidence>
<name>A0AA43ZH51_9HYPH</name>
<feature type="domain" description="Phosphoethanolamine transferase N-terminal" evidence="10">
    <location>
        <begin position="51"/>
        <end position="196"/>
    </location>
</feature>
<dbReference type="Pfam" id="PF00884">
    <property type="entry name" value="Sulfatase"/>
    <property type="match status" value="1"/>
</dbReference>
<evidence type="ECO:0000256" key="3">
    <source>
        <dbReference type="ARBA" id="ARBA00022519"/>
    </source>
</evidence>
<keyword evidence="12" id="KW-1185">Reference proteome</keyword>
<protein>
    <submittedName>
        <fullName evidence="11">Phosphoethanolamine--lipid A transferase</fullName>
    </submittedName>
</protein>
<evidence type="ECO:0000256" key="5">
    <source>
        <dbReference type="ARBA" id="ARBA00022692"/>
    </source>
</evidence>
<dbReference type="Gene3D" id="3.40.720.10">
    <property type="entry name" value="Alkaline Phosphatase, subunit A"/>
    <property type="match status" value="1"/>
</dbReference>
<dbReference type="Proteomes" id="UP001155840">
    <property type="component" value="Unassembled WGS sequence"/>
</dbReference>
<keyword evidence="3" id="KW-0997">Cell inner membrane</keyword>
<dbReference type="InterPro" id="IPR000917">
    <property type="entry name" value="Sulfatase_N"/>
</dbReference>
<comment type="subcellular location">
    <subcellularLocation>
        <location evidence="1">Cell inner membrane</location>
        <topology evidence="1">Multi-pass membrane protein</topology>
    </subcellularLocation>
</comment>
<dbReference type="SUPFAM" id="SSF53649">
    <property type="entry name" value="Alkaline phosphatase-like"/>
    <property type="match status" value="1"/>
</dbReference>
<evidence type="ECO:0000256" key="1">
    <source>
        <dbReference type="ARBA" id="ARBA00004429"/>
    </source>
</evidence>
<evidence type="ECO:0000313" key="12">
    <source>
        <dbReference type="Proteomes" id="UP001155840"/>
    </source>
</evidence>
<feature type="transmembrane region" description="Helical" evidence="8">
    <location>
        <begin position="112"/>
        <end position="133"/>
    </location>
</feature>
<keyword evidence="5 8" id="KW-0812">Transmembrane</keyword>
<dbReference type="Pfam" id="PF08019">
    <property type="entry name" value="EptA_B_N"/>
    <property type="match status" value="1"/>
</dbReference>